<protein>
    <submittedName>
        <fullName evidence="2">Sperm protamine P1 family protein</fullName>
    </submittedName>
</protein>
<sequence length="38" mass="4087">MGREMENRAAMREHGRGVGRKRAGSRSPALSKGSFAAL</sequence>
<dbReference type="Proteomes" id="UP000277191">
    <property type="component" value="Chromosome 3"/>
</dbReference>
<reference evidence="2 3" key="1">
    <citation type="submission" date="2018-12" db="EMBL/GenBank/DDBJ databases">
        <title>Cadmium resistance mechanism in endophytic bacteria Burkholderia cenocepacia YG-3.</title>
        <authorList>
            <person name="Zhang X."/>
            <person name="Wang X."/>
            <person name="Zhu Y."/>
        </authorList>
    </citation>
    <scope>NUCLEOTIDE SEQUENCE [LARGE SCALE GENOMIC DNA]</scope>
    <source>
        <strain evidence="2 3">YG-3</strain>
    </source>
</reference>
<dbReference type="AlphaFoldDB" id="A0A3Q9FF86"/>
<evidence type="ECO:0000313" key="2">
    <source>
        <dbReference type="EMBL" id="AZQ56598.1"/>
    </source>
</evidence>
<name>A0A3Q9FF86_9BURK</name>
<dbReference type="EMBL" id="CP034547">
    <property type="protein sequence ID" value="AZQ56598.1"/>
    <property type="molecule type" value="Genomic_DNA"/>
</dbReference>
<evidence type="ECO:0000256" key="1">
    <source>
        <dbReference type="SAM" id="MobiDB-lite"/>
    </source>
</evidence>
<feature type="region of interest" description="Disordered" evidence="1">
    <location>
        <begin position="1"/>
        <end position="38"/>
    </location>
</feature>
<evidence type="ECO:0000313" key="3">
    <source>
        <dbReference type="Proteomes" id="UP000277191"/>
    </source>
</evidence>
<feature type="compositionally biased region" description="Basic and acidic residues" evidence="1">
    <location>
        <begin position="1"/>
        <end position="16"/>
    </location>
</feature>
<accession>A0A3Q9FF86</accession>
<gene>
    <name evidence="2" type="ORF">D5R55_36400</name>
</gene>
<proteinExistence type="predicted"/>
<organism evidence="2 3">
    <name type="scientific">Burkholderia cenocepacia</name>
    <dbReference type="NCBI Taxonomy" id="95486"/>
    <lineage>
        <taxon>Bacteria</taxon>
        <taxon>Pseudomonadati</taxon>
        <taxon>Pseudomonadota</taxon>
        <taxon>Betaproteobacteria</taxon>
        <taxon>Burkholderiales</taxon>
        <taxon>Burkholderiaceae</taxon>
        <taxon>Burkholderia</taxon>
        <taxon>Burkholderia cepacia complex</taxon>
    </lineage>
</organism>